<feature type="chain" id="PRO_5040207141" evidence="1">
    <location>
        <begin position="18"/>
        <end position="483"/>
    </location>
</feature>
<comment type="caution">
    <text evidence="2">The sequence shown here is derived from an EMBL/GenBank/DDBJ whole genome shotgun (WGS) entry which is preliminary data.</text>
</comment>
<protein>
    <submittedName>
        <fullName evidence="2">Cytochrome p450 monooxygenase</fullName>
    </submittedName>
</protein>
<dbReference type="Proteomes" id="UP000730481">
    <property type="component" value="Unassembled WGS sequence"/>
</dbReference>
<keyword evidence="2" id="KW-0503">Monooxygenase</keyword>
<reference evidence="2" key="2">
    <citation type="submission" date="2020-02" db="EMBL/GenBank/DDBJ databases">
        <title>Identification and distribution of gene clusters putatively required for synthesis of sphingolipid metabolism inhibitors in phylogenetically diverse species of the filamentous fungus Fusarium.</title>
        <authorList>
            <person name="Kim H.-S."/>
            <person name="Busman M."/>
            <person name="Brown D.W."/>
            <person name="Divon H."/>
            <person name="Uhlig S."/>
            <person name="Proctor R.H."/>
        </authorList>
    </citation>
    <scope>NUCLEOTIDE SEQUENCE</scope>
    <source>
        <strain evidence="2">NRRL 25174</strain>
    </source>
</reference>
<accession>A0A9P5AA84</accession>
<keyword evidence="1" id="KW-0732">Signal</keyword>
<evidence type="ECO:0000313" key="3">
    <source>
        <dbReference type="Proteomes" id="UP000730481"/>
    </source>
</evidence>
<evidence type="ECO:0000313" key="2">
    <source>
        <dbReference type="EMBL" id="KAF4335145.1"/>
    </source>
</evidence>
<dbReference type="OrthoDB" id="3945550at2759"/>
<feature type="signal peptide" evidence="1">
    <location>
        <begin position="1"/>
        <end position="17"/>
    </location>
</feature>
<dbReference type="AlphaFoldDB" id="A0A9P5AA84"/>
<proteinExistence type="predicted"/>
<dbReference type="InterPro" id="IPR032675">
    <property type="entry name" value="LRR_dom_sf"/>
</dbReference>
<gene>
    <name evidence="2" type="ORF">FBEOM_11008</name>
</gene>
<keyword evidence="2" id="KW-0560">Oxidoreductase</keyword>
<dbReference type="GO" id="GO:0004497">
    <property type="term" value="F:monooxygenase activity"/>
    <property type="evidence" value="ECO:0007669"/>
    <property type="project" value="UniProtKB-KW"/>
</dbReference>
<dbReference type="Gene3D" id="3.80.10.10">
    <property type="entry name" value="Ribonuclease Inhibitor"/>
    <property type="match status" value="1"/>
</dbReference>
<organism evidence="2 3">
    <name type="scientific">Fusarium beomiforme</name>
    <dbReference type="NCBI Taxonomy" id="44412"/>
    <lineage>
        <taxon>Eukaryota</taxon>
        <taxon>Fungi</taxon>
        <taxon>Dikarya</taxon>
        <taxon>Ascomycota</taxon>
        <taxon>Pezizomycotina</taxon>
        <taxon>Sordariomycetes</taxon>
        <taxon>Hypocreomycetidae</taxon>
        <taxon>Hypocreales</taxon>
        <taxon>Nectriaceae</taxon>
        <taxon>Fusarium</taxon>
        <taxon>Fusarium burgessii species complex</taxon>
    </lineage>
</organism>
<keyword evidence="3" id="KW-1185">Reference proteome</keyword>
<evidence type="ECO:0000256" key="1">
    <source>
        <dbReference type="SAM" id="SignalP"/>
    </source>
</evidence>
<name>A0A9P5AA84_9HYPO</name>
<reference evidence="2" key="1">
    <citation type="journal article" date="2017" name="Mycologia">
        <title>Fusarium algeriense, sp. nov., a novel toxigenic crown rot pathogen of durum wheat from Algeria is nested in the Fusarium burgessii species complex.</title>
        <authorList>
            <person name="Laraba I."/>
            <person name="Keddad A."/>
            <person name="Boureghda H."/>
            <person name="Abdallah N."/>
            <person name="Vaughan M.M."/>
            <person name="Proctor R.H."/>
            <person name="Busman M."/>
            <person name="O'Donnell K."/>
        </authorList>
    </citation>
    <scope>NUCLEOTIDE SEQUENCE</scope>
    <source>
        <strain evidence="2">NRRL 25174</strain>
    </source>
</reference>
<dbReference type="EMBL" id="PVQB02000588">
    <property type="protein sequence ID" value="KAF4335145.1"/>
    <property type="molecule type" value="Genomic_DNA"/>
</dbReference>
<sequence>MLFLPVVFAVLFAFANAWKEVPLWTSKDPCPTTIRAVIPSNTPFGRWVAVHDAMKACSNITELELRMVGGSCTEHPDGWNLPFKTDGSDWYLSAPKVLSLYEYDFHESEWEKIRPGAPHWANDDGTWPVSNSTNSAIRWVTDMFYRSRWNIDQMTYNFKYATGLAEYSKWWGHGKGQRWYDQRYVPIERLSMDNMQHWLEAMDFSKVHTLSIEDAGTHPRGKGLLVDLPPALTGLENLSINGRWLDWRTYLAEWEAAPGPLPKNKWLSSPPPPARDFILALPPSLKNLTWTQSGTVEEEVFDSVLKHHGPLLKHLEWTNEERVHKLRPILSDDQLKSLGKWAPGLTSLAIDLERRNGTWPHNQLKMISESLPNLRSLVVYLNLLDGDRLANSTGSENKKKYLPESILDIEEGLELFQAVKKSKVGEKLETVEFRQVDWADDWPWERDLWGDRFWVRCWDVEMGEGTAVRCKSGCENALDYGMI</sequence>